<dbReference type="InterPro" id="IPR001757">
    <property type="entry name" value="P_typ_ATPase"/>
</dbReference>
<evidence type="ECO:0000256" key="7">
    <source>
        <dbReference type="ARBA" id="ARBA00022967"/>
    </source>
</evidence>
<reference evidence="14 15" key="1">
    <citation type="submission" date="2019-01" db="EMBL/GenBank/DDBJ databases">
        <title>Nocardioides guangzhouensis sp. nov., an actinobacterium isolated from soil.</title>
        <authorList>
            <person name="Fu Y."/>
            <person name="Cai Y."/>
            <person name="Lin Z."/>
            <person name="Chen P."/>
        </authorList>
    </citation>
    <scope>NUCLEOTIDE SEQUENCE [LARGE SCALE GENOMIC DNA]</scope>
    <source>
        <strain evidence="14 15">NBRC 105384</strain>
    </source>
</reference>
<dbReference type="InterPro" id="IPR044492">
    <property type="entry name" value="P_typ_ATPase_HD_dom"/>
</dbReference>
<proteinExistence type="inferred from homology"/>
<protein>
    <submittedName>
        <fullName evidence="14">Cation-transporting P-type ATPase</fullName>
    </submittedName>
</protein>
<evidence type="ECO:0000313" key="15">
    <source>
        <dbReference type="Proteomes" id="UP000291189"/>
    </source>
</evidence>
<dbReference type="SUPFAM" id="SSF81665">
    <property type="entry name" value="Calcium ATPase, transmembrane domain M"/>
    <property type="match status" value="1"/>
</dbReference>
<keyword evidence="4 12" id="KW-0812">Transmembrane</keyword>
<dbReference type="SMART" id="SM00831">
    <property type="entry name" value="Cation_ATPase_N"/>
    <property type="match status" value="1"/>
</dbReference>
<keyword evidence="9 12" id="KW-0472">Membrane</keyword>
<comment type="caution">
    <text evidence="14">The sequence shown here is derived from an EMBL/GenBank/DDBJ whole genome shotgun (WGS) entry which is preliminary data.</text>
</comment>
<evidence type="ECO:0000256" key="10">
    <source>
        <dbReference type="ARBA" id="ARBA00049360"/>
    </source>
</evidence>
<evidence type="ECO:0000313" key="14">
    <source>
        <dbReference type="EMBL" id="RYU11515.1"/>
    </source>
</evidence>
<keyword evidence="3" id="KW-1003">Cell membrane</keyword>
<dbReference type="GO" id="GO:0016887">
    <property type="term" value="F:ATP hydrolysis activity"/>
    <property type="evidence" value="ECO:0007669"/>
    <property type="project" value="InterPro"/>
</dbReference>
<dbReference type="InterPro" id="IPR023299">
    <property type="entry name" value="ATPase_P-typ_cyto_dom_N"/>
</dbReference>
<dbReference type="PANTHER" id="PTHR43294:SF21">
    <property type="entry name" value="CATION TRANSPORTING ATPASE"/>
    <property type="match status" value="1"/>
</dbReference>
<dbReference type="PROSITE" id="PS00154">
    <property type="entry name" value="ATPASE_E1_E2"/>
    <property type="match status" value="1"/>
</dbReference>
<dbReference type="Gene3D" id="3.40.50.1000">
    <property type="entry name" value="HAD superfamily/HAD-like"/>
    <property type="match status" value="1"/>
</dbReference>
<keyword evidence="8 12" id="KW-1133">Transmembrane helix</keyword>
<dbReference type="Pfam" id="PF00689">
    <property type="entry name" value="Cation_ATPase_C"/>
    <property type="match status" value="1"/>
</dbReference>
<dbReference type="GO" id="GO:0005886">
    <property type="term" value="C:plasma membrane"/>
    <property type="evidence" value="ECO:0007669"/>
    <property type="project" value="UniProtKB-SubCell"/>
</dbReference>
<dbReference type="SUPFAM" id="SSF56784">
    <property type="entry name" value="HAD-like"/>
    <property type="match status" value="1"/>
</dbReference>
<evidence type="ECO:0000259" key="13">
    <source>
        <dbReference type="SMART" id="SM00831"/>
    </source>
</evidence>
<keyword evidence="5" id="KW-0547">Nucleotide-binding</keyword>
<feature type="transmembrane region" description="Helical" evidence="12">
    <location>
        <begin position="826"/>
        <end position="846"/>
    </location>
</feature>
<sequence length="882" mass="91246">MPEPTTVPAAAEASPVPAGLSSAEARRRLAAGGPNLVPRVDAVPAWRALLKQFTHLLAVLLVVAALLALLAGMPALTLAIAVVVVLNAAFAFWQEYRADRSAERLRELLPSGTRVRRDGTALVVPAADVVTGDVLLLEEGDRVCADAVVRRTDALTVDESLVTGESVAVPHEAGEDLLAGTFVVQGAAEAEVTATGTATTLARISELAASAHRPSSPLSVALRRVVRFVALTAVGTGVLLGAGALLLGLDATAAFLFGVGVAVALVPEGLLPTVTLSLAHGAQQMAGRHALVRRLDAVETLGATTYVCTDKTGTITQNRMAVVSVWQPSGWVRVEGEGYTPEARVSGDPDALGRLPAVARWAAACVHGRARLHADRWVADGDPMDAAVHALLLRLGGDEPPRVLAGAPFSRDRMLTSVVVEDALVVLGAPEQVLARCVGRPEAASGPLSEMTGRGLRVLAVARRTWPGGSLTPAAETGLDLVALLGLEDPPRPDVGVALARCRAAGIRVAMLTGDHPRTAEAIAREVGLLQPGGLVVDGRGLPEDDASLGSLLDSADGAVVARVTPADKLRIARALRGRGHVVAMTGDGVNDVPALREADVGVAMGASGSDVAREAADLVLLDDHFATIVHAVELGRATFANVRRFLTYHLTDNVAELAPFVVWAMTAGQVPLAITVLQVLALDIGTDMLPALALGTEPPGRRVMQGPLTSRSVVDRSLLWRSFGVLGPVEAVASLGVFVPVLLTGGWTWGTIPSPALLGVASGSTFAAIALAQMANAFACRSDTLPPWRLRVTGNPAVLWAVGAEAVLLVTFLGVPALADVLGGTWPLTLGWAGAAATALALLVADATHKRLRHRRTVEASAGVSDRPGPRRSRGPGRATT</sequence>
<feature type="transmembrane region" description="Helical" evidence="12">
    <location>
        <begin position="719"/>
        <end position="744"/>
    </location>
</feature>
<dbReference type="OrthoDB" id="9814270at2"/>
<dbReference type="Pfam" id="PF00122">
    <property type="entry name" value="E1-E2_ATPase"/>
    <property type="match status" value="1"/>
</dbReference>
<dbReference type="RefSeq" id="WP_129987790.1">
    <property type="nucleotide sequence ID" value="NZ_SDPU01000023.1"/>
</dbReference>
<evidence type="ECO:0000256" key="3">
    <source>
        <dbReference type="ARBA" id="ARBA00022475"/>
    </source>
</evidence>
<dbReference type="EMBL" id="SDPU01000023">
    <property type="protein sequence ID" value="RYU11515.1"/>
    <property type="molecule type" value="Genomic_DNA"/>
</dbReference>
<evidence type="ECO:0000256" key="1">
    <source>
        <dbReference type="ARBA" id="ARBA00004651"/>
    </source>
</evidence>
<dbReference type="PRINTS" id="PR00119">
    <property type="entry name" value="CATATPASE"/>
</dbReference>
<keyword evidence="15" id="KW-1185">Reference proteome</keyword>
<dbReference type="InterPro" id="IPR023214">
    <property type="entry name" value="HAD_sf"/>
</dbReference>
<organism evidence="14 15">
    <name type="scientific">Nocardioides iriomotensis</name>
    <dbReference type="NCBI Taxonomy" id="715784"/>
    <lineage>
        <taxon>Bacteria</taxon>
        <taxon>Bacillati</taxon>
        <taxon>Actinomycetota</taxon>
        <taxon>Actinomycetes</taxon>
        <taxon>Propionibacteriales</taxon>
        <taxon>Nocardioidaceae</taxon>
        <taxon>Nocardioides</taxon>
    </lineage>
</organism>
<dbReference type="SFLD" id="SFLDF00027">
    <property type="entry name" value="p-type_atpase"/>
    <property type="match status" value="1"/>
</dbReference>
<feature type="transmembrane region" description="Helical" evidence="12">
    <location>
        <begin position="253"/>
        <end position="279"/>
    </location>
</feature>
<dbReference type="NCBIfam" id="TIGR01494">
    <property type="entry name" value="ATPase_P-type"/>
    <property type="match status" value="2"/>
</dbReference>
<gene>
    <name evidence="14" type="ORF">ETU37_13160</name>
</gene>
<dbReference type="SUPFAM" id="SSF81653">
    <property type="entry name" value="Calcium ATPase, transduction domain A"/>
    <property type="match status" value="1"/>
</dbReference>
<feature type="region of interest" description="Disordered" evidence="11">
    <location>
        <begin position="856"/>
        <end position="882"/>
    </location>
</feature>
<evidence type="ECO:0000256" key="6">
    <source>
        <dbReference type="ARBA" id="ARBA00022840"/>
    </source>
</evidence>
<comment type="similarity">
    <text evidence="2">Belongs to the cation transport ATPase (P-type) (TC 3.A.3) family. Type IIA subfamily.</text>
</comment>
<evidence type="ECO:0000256" key="8">
    <source>
        <dbReference type="ARBA" id="ARBA00022989"/>
    </source>
</evidence>
<dbReference type="PANTHER" id="PTHR43294">
    <property type="entry name" value="SODIUM/POTASSIUM-TRANSPORTING ATPASE SUBUNIT ALPHA"/>
    <property type="match status" value="1"/>
</dbReference>
<dbReference type="InterPro" id="IPR036412">
    <property type="entry name" value="HAD-like_sf"/>
</dbReference>
<evidence type="ECO:0000256" key="2">
    <source>
        <dbReference type="ARBA" id="ARBA00005675"/>
    </source>
</evidence>
<dbReference type="AlphaFoldDB" id="A0A4Q5J2C8"/>
<dbReference type="SFLD" id="SFLDS00003">
    <property type="entry name" value="Haloacid_Dehalogenase"/>
    <property type="match status" value="1"/>
</dbReference>
<comment type="catalytic activity">
    <reaction evidence="10">
        <text>ATP + H2O = ADP + phosphate + H(+)</text>
        <dbReference type="Rhea" id="RHEA:13065"/>
        <dbReference type="ChEBI" id="CHEBI:15377"/>
        <dbReference type="ChEBI" id="CHEBI:15378"/>
        <dbReference type="ChEBI" id="CHEBI:30616"/>
        <dbReference type="ChEBI" id="CHEBI:43474"/>
        <dbReference type="ChEBI" id="CHEBI:456216"/>
    </reaction>
</comment>
<comment type="subcellular location">
    <subcellularLocation>
        <location evidence="1">Cell membrane</location>
        <topology evidence="1">Multi-pass membrane protein</topology>
    </subcellularLocation>
</comment>
<dbReference type="InterPro" id="IPR008250">
    <property type="entry name" value="ATPase_P-typ_transduc_dom_A_sf"/>
</dbReference>
<dbReference type="InterPro" id="IPR006068">
    <property type="entry name" value="ATPase_P-typ_cation-transptr_C"/>
</dbReference>
<dbReference type="PRINTS" id="PR00120">
    <property type="entry name" value="HATPASE"/>
</dbReference>
<feature type="domain" description="Cation-transporting P-type ATPase N-terminal" evidence="13">
    <location>
        <begin position="10"/>
        <end position="73"/>
    </location>
</feature>
<dbReference type="InterPro" id="IPR050510">
    <property type="entry name" value="Cation_transp_ATPase_P-type"/>
</dbReference>
<feature type="transmembrane region" description="Helical" evidence="12">
    <location>
        <begin position="225"/>
        <end position="247"/>
    </location>
</feature>
<accession>A0A4Q5J2C8</accession>
<dbReference type="Gene3D" id="1.20.1110.10">
    <property type="entry name" value="Calcium-transporting ATPase, transmembrane domain"/>
    <property type="match status" value="1"/>
</dbReference>
<keyword evidence="7" id="KW-1278">Translocase</keyword>
<keyword evidence="6" id="KW-0067">ATP-binding</keyword>
<feature type="transmembrane region" description="Helical" evidence="12">
    <location>
        <begin position="756"/>
        <end position="777"/>
    </location>
</feature>
<dbReference type="SUPFAM" id="SSF81660">
    <property type="entry name" value="Metal cation-transporting ATPase, ATP-binding domain N"/>
    <property type="match status" value="1"/>
</dbReference>
<dbReference type="InterPro" id="IPR059000">
    <property type="entry name" value="ATPase_P-type_domA"/>
</dbReference>
<evidence type="ECO:0000256" key="11">
    <source>
        <dbReference type="SAM" id="MobiDB-lite"/>
    </source>
</evidence>
<dbReference type="Pfam" id="PF00702">
    <property type="entry name" value="Hydrolase"/>
    <property type="match status" value="1"/>
</dbReference>
<dbReference type="Pfam" id="PF00690">
    <property type="entry name" value="Cation_ATPase_N"/>
    <property type="match status" value="1"/>
</dbReference>
<dbReference type="InterPro" id="IPR018303">
    <property type="entry name" value="ATPase_P-typ_P_site"/>
</dbReference>
<name>A0A4Q5J2C8_9ACTN</name>
<dbReference type="Proteomes" id="UP000291189">
    <property type="component" value="Unassembled WGS sequence"/>
</dbReference>
<evidence type="ECO:0000256" key="9">
    <source>
        <dbReference type="ARBA" id="ARBA00023136"/>
    </source>
</evidence>
<dbReference type="InterPro" id="IPR023298">
    <property type="entry name" value="ATPase_P-typ_TM_dom_sf"/>
</dbReference>
<evidence type="ECO:0000256" key="5">
    <source>
        <dbReference type="ARBA" id="ARBA00022741"/>
    </source>
</evidence>
<evidence type="ECO:0000256" key="12">
    <source>
        <dbReference type="SAM" id="Phobius"/>
    </source>
</evidence>
<dbReference type="Gene3D" id="2.70.150.10">
    <property type="entry name" value="Calcium-transporting ATPase, cytoplasmic transduction domain A"/>
    <property type="match status" value="1"/>
</dbReference>
<dbReference type="GO" id="GO:0005524">
    <property type="term" value="F:ATP binding"/>
    <property type="evidence" value="ECO:0007669"/>
    <property type="project" value="UniProtKB-KW"/>
</dbReference>
<dbReference type="InterPro" id="IPR004014">
    <property type="entry name" value="ATPase_P-typ_cation-transptr_N"/>
</dbReference>
<dbReference type="SFLD" id="SFLDG00002">
    <property type="entry name" value="C1.7:_P-type_atpase_like"/>
    <property type="match status" value="1"/>
</dbReference>
<evidence type="ECO:0000256" key="4">
    <source>
        <dbReference type="ARBA" id="ARBA00022692"/>
    </source>
</evidence>
<feature type="transmembrane region" description="Helical" evidence="12">
    <location>
        <begin position="798"/>
        <end position="820"/>
    </location>
</feature>
<feature type="transmembrane region" description="Helical" evidence="12">
    <location>
        <begin position="53"/>
        <end position="72"/>
    </location>
</feature>
<dbReference type="Gene3D" id="3.40.1110.10">
    <property type="entry name" value="Calcium-transporting ATPase, cytoplasmic domain N"/>
    <property type="match status" value="1"/>
</dbReference>